<reference evidence="3 4" key="1">
    <citation type="submission" date="2024-01" db="EMBL/GenBank/DDBJ databases">
        <title>Genome assemblies of Stephania.</title>
        <authorList>
            <person name="Yang L."/>
        </authorList>
    </citation>
    <scope>NUCLEOTIDE SEQUENCE [LARGE SCALE GENOMIC DNA]</scope>
    <source>
        <strain evidence="3">QJT</strain>
        <tissue evidence="3">Leaf</tissue>
    </source>
</reference>
<feature type="domain" description="Replication protein A 70 kDa DNA-binding subunit B/D first OB fold" evidence="1">
    <location>
        <begin position="6"/>
        <end position="106"/>
    </location>
</feature>
<dbReference type="PANTHER" id="PTHR47165:SF4">
    <property type="entry name" value="OS03G0429900 PROTEIN"/>
    <property type="match status" value="1"/>
</dbReference>
<dbReference type="Pfam" id="PF08646">
    <property type="entry name" value="Rep_fac-A_C"/>
    <property type="match status" value="1"/>
</dbReference>
<sequence>MSTSLTPIRDICTTEDTLEVRAKITRKWYSRHLKTDALMSMDIILLDENEDHIHATIPIYLVDDFEHLTESKVYNISNFKVERIYMHKVVSHEYKIRFTGDTSVQENNNNVQISNHKFEIASFEELTKRKDNFVQSSDVLGRLVGIGALVDQEVQAKQRKVKKIVLRIQISRNKELNATFWGQNAIETSSKFINYKSSDSLVIVITSNNVKTYRGELSLSSTNATKIYTSPDIKEIASFVKGEPLTKEVQLIRKENEIFDVKAETMTVKEVKHQRSTAKEYYVICKVKITSINSSGSWHYQTCHSHYVKLEKDGSKYYCSKCKGFVTTPHRRFKVHVRAEDNSGSTTLTLFDSIVKTIIGDDDGQRILDGLSSTYEKNVIPIELSQIVGRSFTFKLKLTDYNLIHGNENFTVSTICDEENEETFHHNERNFSNDISNKECIVDSSKKVNIKRQCIDNDLEMKKRPRTKCFIDDDDEEV</sequence>
<evidence type="ECO:0000313" key="4">
    <source>
        <dbReference type="Proteomes" id="UP001417504"/>
    </source>
</evidence>
<dbReference type="EMBL" id="JBBNAE010000009">
    <property type="protein sequence ID" value="KAK9097112.1"/>
    <property type="molecule type" value="Genomic_DNA"/>
</dbReference>
<dbReference type="InterPro" id="IPR003871">
    <property type="entry name" value="RFA1B/D_OB_1st"/>
</dbReference>
<evidence type="ECO:0000313" key="3">
    <source>
        <dbReference type="EMBL" id="KAK9097112.1"/>
    </source>
</evidence>
<evidence type="ECO:0000259" key="1">
    <source>
        <dbReference type="Pfam" id="PF02721"/>
    </source>
</evidence>
<dbReference type="PANTHER" id="PTHR47165">
    <property type="entry name" value="OS03G0429900 PROTEIN"/>
    <property type="match status" value="1"/>
</dbReference>
<dbReference type="CDD" id="cd04480">
    <property type="entry name" value="RPA1_DBD_A_like"/>
    <property type="match status" value="1"/>
</dbReference>
<accession>A0AAP0EUK7</accession>
<dbReference type="CDD" id="cd04481">
    <property type="entry name" value="RPA1_DBD_B_like"/>
    <property type="match status" value="1"/>
</dbReference>
<organism evidence="3 4">
    <name type="scientific">Stephania japonica</name>
    <dbReference type="NCBI Taxonomy" id="461633"/>
    <lineage>
        <taxon>Eukaryota</taxon>
        <taxon>Viridiplantae</taxon>
        <taxon>Streptophyta</taxon>
        <taxon>Embryophyta</taxon>
        <taxon>Tracheophyta</taxon>
        <taxon>Spermatophyta</taxon>
        <taxon>Magnoliopsida</taxon>
        <taxon>Ranunculales</taxon>
        <taxon>Menispermaceae</taxon>
        <taxon>Menispermoideae</taxon>
        <taxon>Cissampelideae</taxon>
        <taxon>Stephania</taxon>
    </lineage>
</organism>
<gene>
    <name evidence="3" type="ORF">Sjap_022609</name>
</gene>
<name>A0AAP0EUK7_9MAGN</name>
<dbReference type="InterPro" id="IPR013955">
    <property type="entry name" value="Rep_factor-A_C"/>
</dbReference>
<feature type="domain" description="Replication factor A C-terminal" evidence="2">
    <location>
        <begin position="282"/>
        <end position="399"/>
    </location>
</feature>
<dbReference type="InterPro" id="IPR012340">
    <property type="entry name" value="NA-bd_OB-fold"/>
</dbReference>
<dbReference type="Proteomes" id="UP001417504">
    <property type="component" value="Unassembled WGS sequence"/>
</dbReference>
<dbReference type="Gene3D" id="2.40.50.140">
    <property type="entry name" value="Nucleic acid-binding proteins"/>
    <property type="match status" value="3"/>
</dbReference>
<protein>
    <submittedName>
        <fullName evidence="3">Uncharacterized protein</fullName>
    </submittedName>
</protein>
<keyword evidence="4" id="KW-1185">Reference proteome</keyword>
<comment type="caution">
    <text evidence="3">The sequence shown here is derived from an EMBL/GenBank/DDBJ whole genome shotgun (WGS) entry which is preliminary data.</text>
</comment>
<evidence type="ECO:0000259" key="2">
    <source>
        <dbReference type="Pfam" id="PF08646"/>
    </source>
</evidence>
<proteinExistence type="predicted"/>
<dbReference type="SUPFAM" id="SSF50249">
    <property type="entry name" value="Nucleic acid-binding proteins"/>
    <property type="match status" value="3"/>
</dbReference>
<dbReference type="AlphaFoldDB" id="A0AAP0EUK7"/>
<dbReference type="Pfam" id="PF02721">
    <property type="entry name" value="DUF223"/>
    <property type="match status" value="1"/>
</dbReference>